<accession>A0ABS3KNM1</accession>
<gene>
    <name evidence="3" type="ORF">IAI61_08240</name>
</gene>
<reference evidence="3 4" key="1">
    <citation type="submission" date="2020-09" db="EMBL/GenBank/DDBJ databases">
        <title>Roseomonas.</title>
        <authorList>
            <person name="Zhu W."/>
        </authorList>
    </citation>
    <scope>NUCLEOTIDE SEQUENCE [LARGE SCALE GENOMIC DNA]</scope>
    <source>
        <strain evidence="3 4">573</strain>
    </source>
</reference>
<evidence type="ECO:0000256" key="1">
    <source>
        <dbReference type="SAM" id="MobiDB-lite"/>
    </source>
</evidence>
<proteinExistence type="predicted"/>
<feature type="compositionally biased region" description="Low complexity" evidence="1">
    <location>
        <begin position="188"/>
        <end position="211"/>
    </location>
</feature>
<protein>
    <recommendedName>
        <fullName evidence="5">OmpA family protein</fullName>
    </recommendedName>
</protein>
<name>A0ABS3KNM1_9PROT</name>
<dbReference type="Proteomes" id="UP001518989">
    <property type="component" value="Unassembled WGS sequence"/>
</dbReference>
<feature type="region of interest" description="Disordered" evidence="1">
    <location>
        <begin position="170"/>
        <end position="211"/>
    </location>
</feature>
<evidence type="ECO:0000313" key="3">
    <source>
        <dbReference type="EMBL" id="MBO1079017.1"/>
    </source>
</evidence>
<feature type="region of interest" description="Disordered" evidence="1">
    <location>
        <begin position="40"/>
        <end position="72"/>
    </location>
</feature>
<dbReference type="EMBL" id="JACTNG010000003">
    <property type="protein sequence ID" value="MBO1079017.1"/>
    <property type="molecule type" value="Genomic_DNA"/>
</dbReference>
<feature type="chain" id="PRO_5046857823" description="OmpA family protein" evidence="2">
    <location>
        <begin position="30"/>
        <end position="211"/>
    </location>
</feature>
<sequence length="211" mass="21789">MRFRRRAPFRPICPAALAVLLALPAAAWAQAGAPAAVTRRAQPEAPAVTAPAAPAPPDLNRAPRAAAPTPRLPLFALPPSMRNLPQGGWRIEGVSATGRIDPATANTLADIARRLTAQTTGRVTVVAQVDGPADDISVARRAALANAQAVRRALEAGGLDGQRIDLRPVGRTAEGRNAVELLPPGSPSPTLTTQSQTAPAPPSSQQAPPRP</sequence>
<organism evidence="3 4">
    <name type="scientific">Roseomonas haemaphysalidis</name>
    <dbReference type="NCBI Taxonomy" id="2768162"/>
    <lineage>
        <taxon>Bacteria</taxon>
        <taxon>Pseudomonadati</taxon>
        <taxon>Pseudomonadota</taxon>
        <taxon>Alphaproteobacteria</taxon>
        <taxon>Acetobacterales</taxon>
        <taxon>Roseomonadaceae</taxon>
        <taxon>Roseomonas</taxon>
    </lineage>
</organism>
<comment type="caution">
    <text evidence="3">The sequence shown here is derived from an EMBL/GenBank/DDBJ whole genome shotgun (WGS) entry which is preliminary data.</text>
</comment>
<evidence type="ECO:0000313" key="4">
    <source>
        <dbReference type="Proteomes" id="UP001518989"/>
    </source>
</evidence>
<dbReference type="RefSeq" id="WP_207416435.1">
    <property type="nucleotide sequence ID" value="NZ_CP061177.1"/>
</dbReference>
<evidence type="ECO:0000256" key="2">
    <source>
        <dbReference type="SAM" id="SignalP"/>
    </source>
</evidence>
<feature type="compositionally biased region" description="Low complexity" evidence="1">
    <location>
        <begin position="43"/>
        <end position="72"/>
    </location>
</feature>
<keyword evidence="2" id="KW-0732">Signal</keyword>
<keyword evidence="4" id="KW-1185">Reference proteome</keyword>
<evidence type="ECO:0008006" key="5">
    <source>
        <dbReference type="Google" id="ProtNLM"/>
    </source>
</evidence>
<feature type="signal peptide" evidence="2">
    <location>
        <begin position="1"/>
        <end position="29"/>
    </location>
</feature>